<dbReference type="InterPro" id="IPR005828">
    <property type="entry name" value="MFS_sugar_transport-like"/>
</dbReference>
<evidence type="ECO:0000256" key="8">
    <source>
        <dbReference type="SAM" id="Phobius"/>
    </source>
</evidence>
<feature type="transmembrane region" description="Helical" evidence="8">
    <location>
        <begin position="144"/>
        <end position="161"/>
    </location>
</feature>
<keyword evidence="11" id="KW-1185">Reference proteome</keyword>
<evidence type="ECO:0000256" key="1">
    <source>
        <dbReference type="ARBA" id="ARBA00004141"/>
    </source>
</evidence>
<evidence type="ECO:0000256" key="2">
    <source>
        <dbReference type="ARBA" id="ARBA00010992"/>
    </source>
</evidence>
<feature type="domain" description="Major facilitator superfamily (MFS) profile" evidence="9">
    <location>
        <begin position="67"/>
        <end position="512"/>
    </location>
</feature>
<evidence type="ECO:0000313" key="11">
    <source>
        <dbReference type="Proteomes" id="UP000019384"/>
    </source>
</evidence>
<protein>
    <recommendedName>
        <fullName evidence="9">Major facilitator superfamily (MFS) profile domain-containing protein</fullName>
    </recommendedName>
</protein>
<dbReference type="HOGENOM" id="CLU_001265_11_5_1"/>
<dbReference type="PANTHER" id="PTHR48022">
    <property type="entry name" value="PLASTIDIC GLUCOSE TRANSPORTER 4"/>
    <property type="match status" value="1"/>
</dbReference>
<feature type="transmembrane region" description="Helical" evidence="8">
    <location>
        <begin position="202"/>
        <end position="221"/>
    </location>
</feature>
<dbReference type="InterPro" id="IPR020846">
    <property type="entry name" value="MFS_dom"/>
</dbReference>
<gene>
    <name evidence="10" type="ORF">KUCA_T00004193001</name>
</gene>
<dbReference type="GeneID" id="34521589"/>
<evidence type="ECO:0000256" key="5">
    <source>
        <dbReference type="ARBA" id="ARBA00022989"/>
    </source>
</evidence>
<dbReference type="Proteomes" id="UP000019384">
    <property type="component" value="Unassembled WGS sequence"/>
</dbReference>
<comment type="subcellular location">
    <subcellularLocation>
        <location evidence="1">Membrane</location>
        <topology evidence="1">Multi-pass membrane protein</topology>
    </subcellularLocation>
</comment>
<dbReference type="InterPro" id="IPR036259">
    <property type="entry name" value="MFS_trans_sf"/>
</dbReference>
<accession>W6MNK7</accession>
<evidence type="ECO:0000256" key="7">
    <source>
        <dbReference type="RuleBase" id="RU003346"/>
    </source>
</evidence>
<dbReference type="InterPro" id="IPR003663">
    <property type="entry name" value="Sugar/inositol_transpt"/>
</dbReference>
<dbReference type="PROSITE" id="PS00217">
    <property type="entry name" value="SUGAR_TRANSPORT_2"/>
    <property type="match status" value="1"/>
</dbReference>
<dbReference type="InterPro" id="IPR050360">
    <property type="entry name" value="MFS_Sugar_Transporters"/>
</dbReference>
<evidence type="ECO:0000259" key="9">
    <source>
        <dbReference type="PROSITE" id="PS50850"/>
    </source>
</evidence>
<evidence type="ECO:0000256" key="4">
    <source>
        <dbReference type="ARBA" id="ARBA00022692"/>
    </source>
</evidence>
<name>W6MNK7_9ASCO</name>
<dbReference type="RefSeq" id="XP_022460201.1">
    <property type="nucleotide sequence ID" value="XM_022600901.1"/>
</dbReference>
<dbReference type="PANTHER" id="PTHR48022:SF83">
    <property type="entry name" value="MAJOR FACILITATOR SUPERFAMILY (MFS) PROFILE DOMAIN-CONTAINING PROTEIN"/>
    <property type="match status" value="1"/>
</dbReference>
<dbReference type="SUPFAM" id="SSF103473">
    <property type="entry name" value="MFS general substrate transporter"/>
    <property type="match status" value="1"/>
</dbReference>
<keyword evidence="4 8" id="KW-0812">Transmembrane</keyword>
<feature type="transmembrane region" description="Helical" evidence="8">
    <location>
        <begin position="385"/>
        <end position="404"/>
    </location>
</feature>
<dbReference type="Pfam" id="PF00083">
    <property type="entry name" value="Sugar_tr"/>
    <property type="match status" value="1"/>
</dbReference>
<keyword evidence="3 7" id="KW-0813">Transport</keyword>
<dbReference type="STRING" id="1382522.W6MNK7"/>
<keyword evidence="5 8" id="KW-1133">Transmembrane helix</keyword>
<feature type="transmembrane region" description="Helical" evidence="8">
    <location>
        <begin position="455"/>
        <end position="477"/>
    </location>
</feature>
<reference evidence="10" key="1">
    <citation type="submission" date="2013-12" db="EMBL/GenBank/DDBJ databases">
        <authorList>
            <person name="Genoscope - CEA"/>
        </authorList>
    </citation>
    <scope>NUCLEOTIDE SEQUENCE</scope>
    <source>
        <strain evidence="10">CBS 1993</strain>
    </source>
</reference>
<comment type="similarity">
    <text evidence="2 7">Belongs to the major facilitator superfamily. Sugar transporter (TC 2.A.1.1) family.</text>
</comment>
<evidence type="ECO:0000313" key="10">
    <source>
        <dbReference type="EMBL" id="CDK28211.1"/>
    </source>
</evidence>
<feature type="transmembrane region" description="Helical" evidence="8">
    <location>
        <begin position="359"/>
        <end position="378"/>
    </location>
</feature>
<feature type="transmembrane region" description="Helical" evidence="8">
    <location>
        <begin position="173"/>
        <end position="190"/>
    </location>
</feature>
<dbReference type="EMBL" id="HG793129">
    <property type="protein sequence ID" value="CDK28211.1"/>
    <property type="molecule type" value="Genomic_DNA"/>
</dbReference>
<dbReference type="NCBIfam" id="TIGR00879">
    <property type="entry name" value="SP"/>
    <property type="match status" value="1"/>
</dbReference>
<evidence type="ECO:0000256" key="6">
    <source>
        <dbReference type="ARBA" id="ARBA00023136"/>
    </source>
</evidence>
<evidence type="ECO:0000256" key="3">
    <source>
        <dbReference type="ARBA" id="ARBA00022448"/>
    </source>
</evidence>
<dbReference type="AlphaFoldDB" id="W6MNK7"/>
<feature type="transmembrane region" description="Helical" evidence="8">
    <location>
        <begin position="489"/>
        <end position="506"/>
    </location>
</feature>
<dbReference type="PROSITE" id="PS50850">
    <property type="entry name" value="MFS"/>
    <property type="match status" value="1"/>
</dbReference>
<sequence>MSDEQKEVNVEVDVKDLEQALSNVLSGHIPEDDGMKEIMLRSYRANEQEKQIGVREACRRYPRAVFWTIIFSLGVIMCGYDAQIISSFYALPAFQKKYGDYVGDDTWAVSAAWQSGLSMGSPIGQVVGTLAAGPPIEWWGRKKCFAAVNVLCIGFVFMQFFAPNIKVLCAGEILSGMLWGVCVLIGPTYASEVAPTSLRGILTAGTNLAFVIGQLIASGITKGLSTNNSQWAYRIPFGVQWVWPVIILAVIFWAPESPYWLVRQNDMEGAKAALRKLAWSVDEEEIERNLSLIKETDALEREMENKTSYWDCFTGIDRFRSEICIMVYSIQVIGGNPLIGYATNFFEVAGLPTDKAFDMSLGMTAMGFVGTVLCWPLLEKVGRRPMYLFGIGCMTILLFIIAFLDCAKNYSAKPGLAWAQASIMVVWTFLYQATSGPLTFVLIGEIPSTKLRGKTIAIATAIQSLCSIVTTVALPYMFSAEEANMRGKVGFVFGGICIFCSIWAYFRLPETRNRTFEDLDIMFYRKVPPRHFKKYVIVDSKTLDGEAESA</sequence>
<dbReference type="PROSITE" id="PS00216">
    <property type="entry name" value="SUGAR_TRANSPORT_1"/>
    <property type="match status" value="1"/>
</dbReference>
<feature type="transmembrane region" description="Helical" evidence="8">
    <location>
        <begin position="111"/>
        <end position="132"/>
    </location>
</feature>
<dbReference type="FunFam" id="1.20.1250.20:FF:000078">
    <property type="entry name" value="MFS maltose transporter, putative"/>
    <property type="match status" value="1"/>
</dbReference>
<organism evidence="10 11">
    <name type="scientific">Kuraishia capsulata CBS 1993</name>
    <dbReference type="NCBI Taxonomy" id="1382522"/>
    <lineage>
        <taxon>Eukaryota</taxon>
        <taxon>Fungi</taxon>
        <taxon>Dikarya</taxon>
        <taxon>Ascomycota</taxon>
        <taxon>Saccharomycotina</taxon>
        <taxon>Pichiomycetes</taxon>
        <taxon>Pichiales</taxon>
        <taxon>Pichiaceae</taxon>
        <taxon>Kuraishia</taxon>
    </lineage>
</organism>
<feature type="transmembrane region" description="Helical" evidence="8">
    <location>
        <begin position="241"/>
        <end position="262"/>
    </location>
</feature>
<dbReference type="Gene3D" id="1.20.1250.20">
    <property type="entry name" value="MFS general substrate transporter like domains"/>
    <property type="match status" value="1"/>
</dbReference>
<keyword evidence="6 8" id="KW-0472">Membrane</keyword>
<feature type="transmembrane region" description="Helical" evidence="8">
    <location>
        <begin position="416"/>
        <end position="443"/>
    </location>
</feature>
<dbReference type="OrthoDB" id="6612291at2759"/>
<feature type="transmembrane region" description="Helical" evidence="8">
    <location>
        <begin position="65"/>
        <end position="91"/>
    </location>
</feature>
<feature type="transmembrane region" description="Helical" evidence="8">
    <location>
        <begin position="323"/>
        <end position="339"/>
    </location>
</feature>
<reference evidence="10" key="2">
    <citation type="submission" date="2014-02" db="EMBL/GenBank/DDBJ databases">
        <title>Complete DNA sequence of /Kuraishia capsulata/ illustrates novel genomic features among budding yeasts (/Saccharomycotina/).</title>
        <authorList>
            <person name="Morales L."/>
            <person name="Noel B."/>
            <person name="Porcel B."/>
            <person name="Marcet-Houben M."/>
            <person name="Hullo M-F."/>
            <person name="Sacerdot C."/>
            <person name="Tekaia F."/>
            <person name="Leh-Louis V."/>
            <person name="Despons L."/>
            <person name="Khanna V."/>
            <person name="Aury J-M."/>
            <person name="Barbe V."/>
            <person name="Couloux A."/>
            <person name="Labadie K."/>
            <person name="Pelletier E."/>
            <person name="Souciet J-L."/>
            <person name="Boekhout T."/>
            <person name="Gabaldon T."/>
            <person name="Wincker P."/>
            <person name="Dujon B."/>
        </authorList>
    </citation>
    <scope>NUCLEOTIDE SEQUENCE</scope>
    <source>
        <strain evidence="10">CBS 1993</strain>
    </source>
</reference>
<proteinExistence type="inferred from homology"/>
<dbReference type="InterPro" id="IPR005829">
    <property type="entry name" value="Sugar_transporter_CS"/>
</dbReference>
<dbReference type="GO" id="GO:0016020">
    <property type="term" value="C:membrane"/>
    <property type="evidence" value="ECO:0007669"/>
    <property type="project" value="UniProtKB-SubCell"/>
</dbReference>
<dbReference type="GO" id="GO:0005351">
    <property type="term" value="F:carbohydrate:proton symporter activity"/>
    <property type="evidence" value="ECO:0007669"/>
    <property type="project" value="TreeGrafter"/>
</dbReference>